<evidence type="ECO:0000256" key="1">
    <source>
        <dbReference type="SAM" id="MobiDB-lite"/>
    </source>
</evidence>
<dbReference type="EMBL" id="QRDQ01000009">
    <property type="protein sequence ID" value="RED23272.1"/>
    <property type="molecule type" value="Genomic_DNA"/>
</dbReference>
<gene>
    <name evidence="2" type="ORF">BD847_2320</name>
</gene>
<evidence type="ECO:0000313" key="3">
    <source>
        <dbReference type="Proteomes" id="UP000257004"/>
    </source>
</evidence>
<feature type="compositionally biased region" description="Acidic residues" evidence="1">
    <location>
        <begin position="64"/>
        <end position="81"/>
    </location>
</feature>
<reference evidence="2 3" key="1">
    <citation type="submission" date="2018-07" db="EMBL/GenBank/DDBJ databases">
        <title>Genomic Encyclopedia of Archaeal and Bacterial Type Strains, Phase II (KMG-II): from individual species to whole genera.</title>
        <authorList>
            <person name="Goeker M."/>
        </authorList>
    </citation>
    <scope>NUCLEOTIDE SEQUENCE [LARGE SCALE GENOMIC DNA]</scope>
    <source>
        <strain evidence="2 3">DSM 25795</strain>
    </source>
</reference>
<dbReference type="AlphaFoldDB" id="A0A3D9FRM0"/>
<dbReference type="Proteomes" id="UP000257004">
    <property type="component" value="Unassembled WGS sequence"/>
</dbReference>
<keyword evidence="3" id="KW-1185">Reference proteome</keyword>
<name>A0A3D9FRM0_9FLAO</name>
<evidence type="ECO:0000313" key="2">
    <source>
        <dbReference type="EMBL" id="RED23272.1"/>
    </source>
</evidence>
<organism evidence="2 3">
    <name type="scientific">Flavobacterium cutihirudinis</name>
    <dbReference type="NCBI Taxonomy" id="1265740"/>
    <lineage>
        <taxon>Bacteria</taxon>
        <taxon>Pseudomonadati</taxon>
        <taxon>Bacteroidota</taxon>
        <taxon>Flavobacteriia</taxon>
        <taxon>Flavobacteriales</taxon>
        <taxon>Flavobacteriaceae</taxon>
        <taxon>Flavobacterium</taxon>
    </lineage>
</organism>
<dbReference type="RefSeq" id="WP_115888393.1">
    <property type="nucleotide sequence ID" value="NZ_QRDQ01000009.1"/>
</dbReference>
<comment type="caution">
    <text evidence="2">The sequence shown here is derived from an EMBL/GenBank/DDBJ whole genome shotgun (WGS) entry which is preliminary data.</text>
</comment>
<feature type="region of interest" description="Disordered" evidence="1">
    <location>
        <begin position="64"/>
        <end position="88"/>
    </location>
</feature>
<proteinExistence type="predicted"/>
<accession>A0A3D9FRM0</accession>
<protein>
    <submittedName>
        <fullName evidence="2">Uncharacterized protein</fullName>
    </submittedName>
</protein>
<dbReference type="OrthoDB" id="1366999at2"/>
<sequence>MNSKNNHYPMRKSTDNATSYEEQLLLNYDAYLQGTLSSSISTKRHFIPINDDLDQDLEEDFEAEYDENDWEEETIEPETFSDDGFKVD</sequence>